<dbReference type="InterPro" id="IPR040719">
    <property type="entry name" value="DUF5597"/>
</dbReference>
<dbReference type="Pfam" id="PF18120">
    <property type="entry name" value="DUF5597"/>
    <property type="match status" value="1"/>
</dbReference>
<dbReference type="InterPro" id="IPR031330">
    <property type="entry name" value="Gly_Hdrlase_35_cat"/>
</dbReference>
<gene>
    <name evidence="3" type="ORF">FNY66_11640</name>
</gene>
<dbReference type="SUPFAM" id="SSF51445">
    <property type="entry name" value="(Trans)glycosidases"/>
    <property type="match status" value="1"/>
</dbReference>
<feature type="domain" description="DUF5597" evidence="2">
    <location>
        <begin position="376"/>
        <end position="494"/>
    </location>
</feature>
<accession>A0A5M9HZ62</accession>
<comment type="caution">
    <text evidence="3">The sequence shown here is derived from an EMBL/GenBank/DDBJ whole genome shotgun (WGS) entry which is preliminary data.</text>
</comment>
<organism evidence="3 4">
    <name type="scientific">Mediterraneibacter catenae</name>
    <dbReference type="NCBI Taxonomy" id="2594882"/>
    <lineage>
        <taxon>Bacteria</taxon>
        <taxon>Bacillati</taxon>
        <taxon>Bacillota</taxon>
        <taxon>Clostridia</taxon>
        <taxon>Lachnospirales</taxon>
        <taxon>Lachnospiraceae</taxon>
        <taxon>Mediterraneibacter</taxon>
    </lineage>
</organism>
<dbReference type="Gene3D" id="3.20.20.80">
    <property type="entry name" value="Glycosidases"/>
    <property type="match status" value="1"/>
</dbReference>
<dbReference type="Gene3D" id="2.60.220.20">
    <property type="entry name" value="putative beta-Galactosidase from caulobacter crescentus"/>
    <property type="match status" value="1"/>
</dbReference>
<proteinExistence type="predicted"/>
<dbReference type="Proteomes" id="UP000322025">
    <property type="component" value="Unassembled WGS sequence"/>
</dbReference>
<dbReference type="AlphaFoldDB" id="A0A5M9HZ62"/>
<evidence type="ECO:0000259" key="2">
    <source>
        <dbReference type="Pfam" id="PF18120"/>
    </source>
</evidence>
<evidence type="ECO:0008006" key="5">
    <source>
        <dbReference type="Google" id="ProtNLM"/>
    </source>
</evidence>
<evidence type="ECO:0000313" key="3">
    <source>
        <dbReference type="EMBL" id="KAA8500826.1"/>
    </source>
</evidence>
<dbReference type="EMBL" id="VMSO01000016">
    <property type="protein sequence ID" value="KAA8500826.1"/>
    <property type="molecule type" value="Genomic_DNA"/>
</dbReference>
<name>A0A5M9HZ62_9FIRM</name>
<dbReference type="RefSeq" id="WP_150311257.1">
    <property type="nucleotide sequence ID" value="NZ_VMSO01000016.1"/>
</dbReference>
<reference evidence="3" key="1">
    <citation type="submission" date="2019-07" db="EMBL/GenBank/DDBJ databases">
        <authorList>
            <person name="Wongkuna S."/>
            <person name="Scaria J."/>
        </authorList>
    </citation>
    <scope>NUCLEOTIDE SEQUENCE [LARGE SCALE GENOMIC DNA]</scope>
    <source>
        <strain evidence="3">SW178</strain>
    </source>
</reference>
<dbReference type="InterPro" id="IPR017853">
    <property type="entry name" value="GH"/>
</dbReference>
<feature type="domain" description="Glycoside hydrolase 35 catalytic" evidence="1">
    <location>
        <begin position="16"/>
        <end position="200"/>
    </location>
</feature>
<dbReference type="Pfam" id="PF01301">
    <property type="entry name" value="Glyco_hydro_35"/>
    <property type="match status" value="1"/>
</dbReference>
<dbReference type="OrthoDB" id="9800974at2"/>
<protein>
    <recommendedName>
        <fullName evidence="5">Beta-galactosidase</fullName>
    </recommendedName>
</protein>
<keyword evidence="4" id="KW-1185">Reference proteome</keyword>
<evidence type="ECO:0000313" key="4">
    <source>
        <dbReference type="Proteomes" id="UP000322025"/>
    </source>
</evidence>
<sequence length="513" mass="57702">MKEIPQIREVNGIQTLFVNGEPFFILGGELHNSAAASLEYMDRNVWPNLQEMNMNTVVLPLYWEQIEHEEGKYSFDLMDGLIYKARENGMHLVFLWFGLWKNAESMYIPAWMKKDTATYFRAEKQNGEKTNTVSPLCKAAVEKDAAAFSAVMKHIREVDEQESTVIMMQVENEIGLMGTDRDHCAAAEQAFAGEIPEELEDCCQKSGTWAEAFGEDAAEAFMAYQFASAVERIASAGRKEYALPCYANAWLKQYPWYPGSYPMGGPVKEMHGIWKKTAPSLFTLSPDIYVPYVADILDQYGYDGNPLFVPEVRKDAVTSSYCLYAFAGRNAVGYSPFGIEELALPPEAVDKPPMEVMIALNIDPSAFDITGSRDYLKAAYGIINEMKPLLLKYRGTEHMKSYVKKSATDFGTYLQFSDFDILAAYSPQQNAKPLSAGIVLELSNNRFLLAGMRTEFTFMAKPGENVKADYLKIEEGILQNGEWKTARVLNGDEKMAVRLGDMPGCLLVELYKF</sequence>
<evidence type="ECO:0000259" key="1">
    <source>
        <dbReference type="Pfam" id="PF01301"/>
    </source>
</evidence>